<dbReference type="InterPro" id="IPR017871">
    <property type="entry name" value="ABC_transporter-like_CS"/>
</dbReference>
<feature type="domain" description="ABC transporter" evidence="5">
    <location>
        <begin position="18"/>
        <end position="263"/>
    </location>
</feature>
<proteinExistence type="inferred from homology"/>
<name>A0ABV2X257_9NOCA</name>
<dbReference type="SUPFAM" id="SSF52540">
    <property type="entry name" value="P-loop containing nucleoside triphosphate hydrolases"/>
    <property type="match status" value="1"/>
</dbReference>
<keyword evidence="7" id="KW-1185">Reference proteome</keyword>
<dbReference type="GO" id="GO:0005524">
    <property type="term" value="F:ATP binding"/>
    <property type="evidence" value="ECO:0007669"/>
    <property type="project" value="UniProtKB-KW"/>
</dbReference>
<evidence type="ECO:0000256" key="2">
    <source>
        <dbReference type="ARBA" id="ARBA00022448"/>
    </source>
</evidence>
<dbReference type="Pfam" id="PF08352">
    <property type="entry name" value="oligo_HPY"/>
    <property type="match status" value="1"/>
</dbReference>
<dbReference type="CDD" id="cd03257">
    <property type="entry name" value="ABC_NikE_OppD_transporters"/>
    <property type="match status" value="1"/>
</dbReference>
<dbReference type="Pfam" id="PF00005">
    <property type="entry name" value="ABC_tran"/>
    <property type="match status" value="1"/>
</dbReference>
<dbReference type="PROSITE" id="PS00211">
    <property type="entry name" value="ABC_TRANSPORTER_1"/>
    <property type="match status" value="1"/>
</dbReference>
<dbReference type="Gene3D" id="3.40.50.300">
    <property type="entry name" value="P-loop containing nucleotide triphosphate hydrolases"/>
    <property type="match status" value="1"/>
</dbReference>
<evidence type="ECO:0000256" key="4">
    <source>
        <dbReference type="ARBA" id="ARBA00022840"/>
    </source>
</evidence>
<keyword evidence="2" id="KW-0813">Transport</keyword>
<dbReference type="Proteomes" id="UP001550628">
    <property type="component" value="Unassembled WGS sequence"/>
</dbReference>
<comment type="caution">
    <text evidence="6">The sequence shown here is derived from an EMBL/GenBank/DDBJ whole genome shotgun (WGS) entry which is preliminary data.</text>
</comment>
<dbReference type="PANTHER" id="PTHR43776">
    <property type="entry name" value="TRANSPORT ATP-BINDING PROTEIN"/>
    <property type="match status" value="1"/>
</dbReference>
<dbReference type="InterPro" id="IPR003439">
    <property type="entry name" value="ABC_transporter-like_ATP-bd"/>
</dbReference>
<dbReference type="EMBL" id="JBEYBF010000055">
    <property type="protein sequence ID" value="MEU1957146.1"/>
    <property type="molecule type" value="Genomic_DNA"/>
</dbReference>
<reference evidence="6 7" key="1">
    <citation type="submission" date="2024-06" db="EMBL/GenBank/DDBJ databases">
        <title>The Natural Products Discovery Center: Release of the First 8490 Sequenced Strains for Exploring Actinobacteria Biosynthetic Diversity.</title>
        <authorList>
            <person name="Kalkreuter E."/>
            <person name="Kautsar S.A."/>
            <person name="Yang D."/>
            <person name="Bader C.D."/>
            <person name="Teijaro C.N."/>
            <person name="Fluegel L."/>
            <person name="Davis C.M."/>
            <person name="Simpson J.R."/>
            <person name="Lauterbach L."/>
            <person name="Steele A.D."/>
            <person name="Gui C."/>
            <person name="Meng S."/>
            <person name="Li G."/>
            <person name="Viehrig K."/>
            <person name="Ye F."/>
            <person name="Su P."/>
            <person name="Kiefer A.F."/>
            <person name="Nichols A."/>
            <person name="Cepeda A.J."/>
            <person name="Yan W."/>
            <person name="Fan B."/>
            <person name="Jiang Y."/>
            <person name="Adhikari A."/>
            <person name="Zheng C.-J."/>
            <person name="Schuster L."/>
            <person name="Cowan T.M."/>
            <person name="Smanski M.J."/>
            <person name="Chevrette M.G."/>
            <person name="De Carvalho L.P.S."/>
            <person name="Shen B."/>
        </authorList>
    </citation>
    <scope>NUCLEOTIDE SEQUENCE [LARGE SCALE GENOMIC DNA]</scope>
    <source>
        <strain evidence="6 7">NPDC019708</strain>
    </source>
</reference>
<keyword evidence="3" id="KW-0547">Nucleotide-binding</keyword>
<evidence type="ECO:0000256" key="3">
    <source>
        <dbReference type="ARBA" id="ARBA00022741"/>
    </source>
</evidence>
<evidence type="ECO:0000259" key="5">
    <source>
        <dbReference type="PROSITE" id="PS50893"/>
    </source>
</evidence>
<dbReference type="RefSeq" id="WP_356959225.1">
    <property type="nucleotide sequence ID" value="NZ_JBEYBD010000025.1"/>
</dbReference>
<organism evidence="6 7">
    <name type="scientific">Nocardia rhamnosiphila</name>
    <dbReference type="NCBI Taxonomy" id="426716"/>
    <lineage>
        <taxon>Bacteria</taxon>
        <taxon>Bacillati</taxon>
        <taxon>Actinomycetota</taxon>
        <taxon>Actinomycetes</taxon>
        <taxon>Mycobacteriales</taxon>
        <taxon>Nocardiaceae</taxon>
        <taxon>Nocardia</taxon>
    </lineage>
</organism>
<dbReference type="NCBIfam" id="TIGR01727">
    <property type="entry name" value="oligo_HPY"/>
    <property type="match status" value="1"/>
</dbReference>
<sequence>MAGTGTAHLHPDDPDVVLSVRNLVVEYNTAHAGKVHAVSDVSLDIRRGETLGLVGESGCGKSTLAKAIMQLPPPTSGQVLFKGDDLTTKPARKLRAARRPIQMIFQDPISSLNPLRKVRRIVSEGLEIAGRHSSAKRAELVADMLDSVGLDPDIASDRRPHEFSGGQCQRISIARAMVVEPEVVICDEPVSALDVSVQAQILNLLEDMKDRYDLTLLFIAHDLAVVKNISDRVVVMYLGKICEIAAPDSLYAQPAHPYTAALLSAVPEPDPEITPGTLTLSGDLPSPHDPPSGCRFRTRCPRATALCAEAEPEIREIRPQHFAACHFPSSEGAGSAVIR</sequence>
<gene>
    <name evidence="6" type="ORF">ABZ510_35495</name>
</gene>
<dbReference type="InterPro" id="IPR003593">
    <property type="entry name" value="AAA+_ATPase"/>
</dbReference>
<evidence type="ECO:0000256" key="1">
    <source>
        <dbReference type="ARBA" id="ARBA00005417"/>
    </source>
</evidence>
<dbReference type="InterPro" id="IPR050319">
    <property type="entry name" value="ABC_transp_ATP-bind"/>
</dbReference>
<comment type="similarity">
    <text evidence="1">Belongs to the ABC transporter superfamily.</text>
</comment>
<evidence type="ECO:0000313" key="6">
    <source>
        <dbReference type="EMBL" id="MEU1957146.1"/>
    </source>
</evidence>
<dbReference type="SMART" id="SM00382">
    <property type="entry name" value="AAA"/>
    <property type="match status" value="1"/>
</dbReference>
<evidence type="ECO:0000313" key="7">
    <source>
        <dbReference type="Proteomes" id="UP001550628"/>
    </source>
</evidence>
<dbReference type="PROSITE" id="PS50893">
    <property type="entry name" value="ABC_TRANSPORTER_2"/>
    <property type="match status" value="1"/>
</dbReference>
<keyword evidence="4 6" id="KW-0067">ATP-binding</keyword>
<accession>A0ABV2X257</accession>
<dbReference type="InterPro" id="IPR013563">
    <property type="entry name" value="Oligopep_ABC_C"/>
</dbReference>
<dbReference type="InterPro" id="IPR027417">
    <property type="entry name" value="P-loop_NTPase"/>
</dbReference>
<protein>
    <submittedName>
        <fullName evidence="6">Oligopeptide/dipeptide ABC transporter ATP-binding protein</fullName>
    </submittedName>
</protein>
<dbReference type="PANTHER" id="PTHR43776:SF7">
    <property type="entry name" value="D,D-DIPEPTIDE TRANSPORT ATP-BINDING PROTEIN DDPF-RELATED"/>
    <property type="match status" value="1"/>
</dbReference>